<dbReference type="AlphaFoldDB" id="T1BSN5"/>
<dbReference type="EMBL" id="AUZX01004187">
    <property type="protein sequence ID" value="EQD71543.1"/>
    <property type="molecule type" value="Genomic_DNA"/>
</dbReference>
<gene>
    <name evidence="1" type="ORF">B1A_05740</name>
</gene>
<sequence length="95" mass="11084">FKALPQTNLYALYCGYIERVIAHQCARFSGQYNLGAPVTDWRIRRDRLAECRKIEENISQLRRDLKAETQFNRQVELNMRIKAAEKELALAVVSL</sequence>
<proteinExistence type="predicted"/>
<reference evidence="1" key="1">
    <citation type="submission" date="2013-08" db="EMBL/GenBank/DDBJ databases">
        <authorList>
            <person name="Mendez C."/>
            <person name="Richter M."/>
            <person name="Ferrer M."/>
            <person name="Sanchez J."/>
        </authorList>
    </citation>
    <scope>NUCLEOTIDE SEQUENCE</scope>
</reference>
<feature type="non-terminal residue" evidence="1">
    <location>
        <position position="1"/>
    </location>
</feature>
<protein>
    <submittedName>
        <fullName evidence="1">Uncharacterized protein</fullName>
    </submittedName>
</protein>
<name>T1BSN5_9ZZZZ</name>
<dbReference type="Pfam" id="PF14335">
    <property type="entry name" value="DUF4391"/>
    <property type="match status" value="1"/>
</dbReference>
<accession>T1BSN5</accession>
<dbReference type="InterPro" id="IPR025503">
    <property type="entry name" value="DUF4391"/>
</dbReference>
<organism evidence="1">
    <name type="scientific">mine drainage metagenome</name>
    <dbReference type="NCBI Taxonomy" id="410659"/>
    <lineage>
        <taxon>unclassified sequences</taxon>
        <taxon>metagenomes</taxon>
        <taxon>ecological metagenomes</taxon>
    </lineage>
</organism>
<evidence type="ECO:0000313" key="1">
    <source>
        <dbReference type="EMBL" id="EQD71543.1"/>
    </source>
</evidence>
<comment type="caution">
    <text evidence="1">The sequence shown here is derived from an EMBL/GenBank/DDBJ whole genome shotgun (WGS) entry which is preliminary data.</text>
</comment>
<reference evidence="1" key="2">
    <citation type="journal article" date="2014" name="ISME J.">
        <title>Microbial stratification in low pH oxic and suboxic macroscopic growths along an acid mine drainage.</title>
        <authorList>
            <person name="Mendez-Garcia C."/>
            <person name="Mesa V."/>
            <person name="Sprenger R.R."/>
            <person name="Richter M."/>
            <person name="Diez M.S."/>
            <person name="Solano J."/>
            <person name="Bargiela R."/>
            <person name="Golyshina O.V."/>
            <person name="Manteca A."/>
            <person name="Ramos J.L."/>
            <person name="Gallego J.R."/>
            <person name="Llorente I."/>
            <person name="Martins Dos Santos V.A."/>
            <person name="Jensen O.N."/>
            <person name="Pelaez A.I."/>
            <person name="Sanchez J."/>
            <person name="Ferrer M."/>
        </authorList>
    </citation>
    <scope>NUCLEOTIDE SEQUENCE</scope>
</reference>